<evidence type="ECO:0000256" key="1">
    <source>
        <dbReference type="ARBA" id="ARBA00004191"/>
    </source>
</evidence>
<evidence type="ECO:0000256" key="6">
    <source>
        <dbReference type="ARBA" id="ARBA00023295"/>
    </source>
</evidence>
<accession>A0A830BQ85</accession>
<dbReference type="InterPro" id="IPR011050">
    <property type="entry name" value="Pectin_lyase_fold/virulence"/>
</dbReference>
<dbReference type="GO" id="GO:0005975">
    <property type="term" value="P:carbohydrate metabolic process"/>
    <property type="evidence" value="ECO:0007669"/>
    <property type="project" value="InterPro"/>
</dbReference>
<evidence type="ECO:0000256" key="8">
    <source>
        <dbReference type="PROSITE-ProRule" id="PRU10052"/>
    </source>
</evidence>
<dbReference type="PROSITE" id="PS00502">
    <property type="entry name" value="POLYGALACTURONASE"/>
    <property type="match status" value="1"/>
</dbReference>
<dbReference type="SMART" id="SM00710">
    <property type="entry name" value="PbH1"/>
    <property type="match status" value="5"/>
</dbReference>
<comment type="subcellular location">
    <subcellularLocation>
        <location evidence="1">Secreted</location>
        <location evidence="1">Cell wall</location>
    </subcellularLocation>
</comment>
<gene>
    <name evidence="10" type="ORF">PHJA_000857500</name>
</gene>
<dbReference type="GO" id="GO:0004650">
    <property type="term" value="F:polygalacturonase activity"/>
    <property type="evidence" value="ECO:0007669"/>
    <property type="project" value="InterPro"/>
</dbReference>
<evidence type="ECO:0000313" key="10">
    <source>
        <dbReference type="EMBL" id="GFP87138.1"/>
    </source>
</evidence>
<evidence type="ECO:0000256" key="2">
    <source>
        <dbReference type="ARBA" id="ARBA00008834"/>
    </source>
</evidence>
<dbReference type="InterPro" id="IPR006626">
    <property type="entry name" value="PbH1"/>
</dbReference>
<keyword evidence="7" id="KW-0961">Cell wall biogenesis/degradation</keyword>
<dbReference type="InterPro" id="IPR000743">
    <property type="entry name" value="Glyco_hydro_28"/>
</dbReference>
<proteinExistence type="inferred from homology"/>
<dbReference type="Proteomes" id="UP000653305">
    <property type="component" value="Unassembled WGS sequence"/>
</dbReference>
<dbReference type="SUPFAM" id="SSF51126">
    <property type="entry name" value="Pectin lyase-like"/>
    <property type="match status" value="1"/>
</dbReference>
<protein>
    <submittedName>
        <fullName evidence="10">Polygalacturonase</fullName>
    </submittedName>
</protein>
<dbReference type="InterPro" id="IPR012334">
    <property type="entry name" value="Pectin_lyas_fold"/>
</dbReference>
<evidence type="ECO:0000256" key="7">
    <source>
        <dbReference type="ARBA" id="ARBA00023316"/>
    </source>
</evidence>
<keyword evidence="5 9" id="KW-0378">Hydrolase</keyword>
<keyword evidence="3" id="KW-0134">Cell wall</keyword>
<feature type="active site" evidence="8">
    <location>
        <position position="198"/>
    </location>
</feature>
<sequence length="351" mass="37403">MSKAWSAACASTSPSTIYIPKGKFLLRNLHFQGPCNNKAITIRIDGTLLAPTNYNAVAGNWLLFEDVDGVSVLGGTLDARGAALWACKERGNNCASGATMYILQTLGIAKSRNVAITGLTSLNSQMFHIVINGCQNVKLQNVKISASGNSPNTDGIHVQLSTGVTIMNSKISTGDDCVSIGPGATNLWIENVSCGPGHGISIGSLGKDYEEAGVQNVTVKSVRFNNTQNGVRIKAWGRPSKGFVRDVLFQHAIMTNVQNPILIDQNYCPHNENCPGQVSGVKISDVTYQDIHGTSATQVAVKFDCSKGNPCQRIKMENVSMSYKNRPITRALCFNAAGSASGLVVPTSCLY</sequence>
<dbReference type="FunFam" id="2.160.20.10:FF:000004">
    <property type="entry name" value="Pectin lyase-like superfamily protein"/>
    <property type="match status" value="1"/>
</dbReference>
<evidence type="ECO:0000256" key="5">
    <source>
        <dbReference type="ARBA" id="ARBA00022801"/>
    </source>
</evidence>
<comment type="similarity">
    <text evidence="2 9">Belongs to the glycosyl hydrolase 28 family.</text>
</comment>
<name>A0A830BQ85_9LAMI</name>
<evidence type="ECO:0000313" key="11">
    <source>
        <dbReference type="Proteomes" id="UP000653305"/>
    </source>
</evidence>
<dbReference type="Gene3D" id="2.160.20.10">
    <property type="entry name" value="Single-stranded right-handed beta-helix, Pectin lyase-like"/>
    <property type="match status" value="1"/>
</dbReference>
<keyword evidence="11" id="KW-1185">Reference proteome</keyword>
<dbReference type="OrthoDB" id="187139at2759"/>
<dbReference type="AlphaFoldDB" id="A0A830BQ85"/>
<evidence type="ECO:0000256" key="9">
    <source>
        <dbReference type="RuleBase" id="RU361169"/>
    </source>
</evidence>
<dbReference type="GO" id="GO:0071555">
    <property type="term" value="P:cell wall organization"/>
    <property type="evidence" value="ECO:0007669"/>
    <property type="project" value="UniProtKB-KW"/>
</dbReference>
<organism evidence="10 11">
    <name type="scientific">Phtheirospermum japonicum</name>
    <dbReference type="NCBI Taxonomy" id="374723"/>
    <lineage>
        <taxon>Eukaryota</taxon>
        <taxon>Viridiplantae</taxon>
        <taxon>Streptophyta</taxon>
        <taxon>Embryophyta</taxon>
        <taxon>Tracheophyta</taxon>
        <taxon>Spermatophyta</taxon>
        <taxon>Magnoliopsida</taxon>
        <taxon>eudicotyledons</taxon>
        <taxon>Gunneridae</taxon>
        <taxon>Pentapetalae</taxon>
        <taxon>asterids</taxon>
        <taxon>lamiids</taxon>
        <taxon>Lamiales</taxon>
        <taxon>Orobanchaceae</taxon>
        <taxon>Orobanchaceae incertae sedis</taxon>
        <taxon>Phtheirospermum</taxon>
    </lineage>
</organism>
<dbReference type="PANTHER" id="PTHR31375">
    <property type="match status" value="1"/>
</dbReference>
<keyword evidence="4" id="KW-0964">Secreted</keyword>
<evidence type="ECO:0000256" key="3">
    <source>
        <dbReference type="ARBA" id="ARBA00022512"/>
    </source>
</evidence>
<dbReference type="EMBL" id="BMAC01000138">
    <property type="protein sequence ID" value="GFP87138.1"/>
    <property type="molecule type" value="Genomic_DNA"/>
</dbReference>
<dbReference type="Pfam" id="PF00295">
    <property type="entry name" value="Glyco_hydro_28"/>
    <property type="match status" value="1"/>
</dbReference>
<comment type="caution">
    <text evidence="10">The sequence shown here is derived from an EMBL/GenBank/DDBJ whole genome shotgun (WGS) entry which is preliminary data.</text>
</comment>
<keyword evidence="6 9" id="KW-0326">Glycosidase</keyword>
<evidence type="ECO:0000256" key="4">
    <source>
        <dbReference type="ARBA" id="ARBA00022525"/>
    </source>
</evidence>
<reference evidence="10" key="1">
    <citation type="submission" date="2020-07" db="EMBL/GenBank/DDBJ databases">
        <title>Ethylene signaling mediates host invasion by parasitic plants.</title>
        <authorList>
            <person name="Yoshida S."/>
        </authorList>
    </citation>
    <scope>NUCLEOTIDE SEQUENCE</scope>
    <source>
        <strain evidence="10">Okayama</strain>
    </source>
</reference>